<dbReference type="PANTHER" id="PTHR43130:SF14">
    <property type="entry name" value="DJ-1_PFPI DOMAIN-CONTAINING PROTEIN"/>
    <property type="match status" value="1"/>
</dbReference>
<accession>A6TNA4</accession>
<dbReference type="HOGENOM" id="CLU_000445_44_1_9"/>
<dbReference type="Pfam" id="PF01965">
    <property type="entry name" value="DJ-1_PfpI"/>
    <property type="match status" value="1"/>
</dbReference>
<dbReference type="InterPro" id="IPR002818">
    <property type="entry name" value="DJ-1/PfpI"/>
</dbReference>
<sequence length="193" mass="21013">MKKINVGIFIFDQMETLDFAGPFEVFSVTGQRSGDGIFQVFTIAAQSGPVLAVNGLSINPHYVMEDCPEIEILIIPGGVGAREVLNQKPLLDWVKNTSVEAELVLSVCTGALILAQCGLLKGLKATTHHQCLELLKELEPTLTVTGTERFVDNGKILTAAGISAGIDMSLYVVERLLGREQAEETAHYMEYPY</sequence>
<dbReference type="AlphaFoldDB" id="A6TNA4"/>
<dbReference type="SUPFAM" id="SSF52317">
    <property type="entry name" value="Class I glutamine amidotransferase-like"/>
    <property type="match status" value="1"/>
</dbReference>
<reference evidence="3" key="1">
    <citation type="journal article" date="2016" name="Genome Announc.">
        <title>Complete genome sequence of Alkaliphilus metalliredigens strain QYMF, an alkaliphilic and metal-reducing bacterium isolated from borax-contaminated leachate ponds.</title>
        <authorList>
            <person name="Hwang C."/>
            <person name="Copeland A."/>
            <person name="Lucas S."/>
            <person name="Lapidus A."/>
            <person name="Barry K."/>
            <person name="Detter J.C."/>
            <person name="Glavina Del Rio T."/>
            <person name="Hammon N."/>
            <person name="Israni S."/>
            <person name="Dalin E."/>
            <person name="Tice H."/>
            <person name="Pitluck S."/>
            <person name="Chertkov O."/>
            <person name="Brettin T."/>
            <person name="Bruce D."/>
            <person name="Han C."/>
            <person name="Schmutz J."/>
            <person name="Larimer F."/>
            <person name="Land M.L."/>
            <person name="Hauser L."/>
            <person name="Kyrpides N."/>
            <person name="Mikhailova N."/>
            <person name="Ye Q."/>
            <person name="Zhou J."/>
            <person name="Richardson P."/>
            <person name="Fields M.W."/>
        </authorList>
    </citation>
    <scope>NUCLEOTIDE SEQUENCE [LARGE SCALE GENOMIC DNA]</scope>
    <source>
        <strain evidence="3">QYMF</strain>
    </source>
</reference>
<dbReference type="eggNOG" id="COG4977">
    <property type="taxonomic scope" value="Bacteria"/>
</dbReference>
<name>A6TNA4_ALKMQ</name>
<dbReference type="KEGG" id="amt:Amet_1474"/>
<proteinExistence type="predicted"/>
<dbReference type="InterPro" id="IPR052158">
    <property type="entry name" value="INH-QAR"/>
</dbReference>
<dbReference type="InterPro" id="IPR029062">
    <property type="entry name" value="Class_I_gatase-like"/>
</dbReference>
<dbReference type="CDD" id="cd03139">
    <property type="entry name" value="GATase1_PfpI_2"/>
    <property type="match status" value="1"/>
</dbReference>
<evidence type="ECO:0000313" key="2">
    <source>
        <dbReference type="EMBL" id="ABR47672.1"/>
    </source>
</evidence>
<gene>
    <name evidence="2" type="ordered locus">Amet_1474</name>
</gene>
<organism evidence="2 3">
    <name type="scientific">Alkaliphilus metalliredigens (strain QYMF)</name>
    <dbReference type="NCBI Taxonomy" id="293826"/>
    <lineage>
        <taxon>Bacteria</taxon>
        <taxon>Bacillati</taxon>
        <taxon>Bacillota</taxon>
        <taxon>Clostridia</taxon>
        <taxon>Peptostreptococcales</taxon>
        <taxon>Natronincolaceae</taxon>
        <taxon>Alkaliphilus</taxon>
    </lineage>
</organism>
<dbReference type="PANTHER" id="PTHR43130">
    <property type="entry name" value="ARAC-FAMILY TRANSCRIPTIONAL REGULATOR"/>
    <property type="match status" value="1"/>
</dbReference>
<dbReference type="RefSeq" id="WP_012062710.1">
    <property type="nucleotide sequence ID" value="NC_009633.1"/>
</dbReference>
<evidence type="ECO:0000313" key="3">
    <source>
        <dbReference type="Proteomes" id="UP000001572"/>
    </source>
</evidence>
<keyword evidence="3" id="KW-1185">Reference proteome</keyword>
<dbReference type="Proteomes" id="UP000001572">
    <property type="component" value="Chromosome"/>
</dbReference>
<dbReference type="GO" id="GO:0006355">
    <property type="term" value="P:regulation of DNA-templated transcription"/>
    <property type="evidence" value="ECO:0007669"/>
    <property type="project" value="TreeGrafter"/>
</dbReference>
<protein>
    <submittedName>
        <fullName evidence="2">ThiJ/PfpI domain protein</fullName>
    </submittedName>
</protein>
<evidence type="ECO:0000259" key="1">
    <source>
        <dbReference type="Pfam" id="PF01965"/>
    </source>
</evidence>
<dbReference type="Gene3D" id="3.40.50.880">
    <property type="match status" value="1"/>
</dbReference>
<feature type="domain" description="DJ-1/PfpI" evidence="1">
    <location>
        <begin position="6"/>
        <end position="174"/>
    </location>
</feature>
<dbReference type="STRING" id="293826.Amet_1474"/>
<dbReference type="EMBL" id="CP000724">
    <property type="protein sequence ID" value="ABR47672.1"/>
    <property type="molecule type" value="Genomic_DNA"/>
</dbReference>